<dbReference type="PROSITE" id="PS00585">
    <property type="entry name" value="RIBOSOMAL_S5"/>
    <property type="match status" value="1"/>
</dbReference>
<dbReference type="PANTHER" id="PTHR48277:SF1">
    <property type="entry name" value="MITOCHONDRIAL RIBOSOMAL PROTEIN S5"/>
    <property type="match status" value="1"/>
</dbReference>
<dbReference type="GO" id="GO:0042254">
    <property type="term" value="P:ribosome biogenesis"/>
    <property type="evidence" value="ECO:0007669"/>
    <property type="project" value="UniProtKB-ARBA"/>
</dbReference>
<dbReference type="KEGG" id="psu:Psesu_2318"/>
<dbReference type="Proteomes" id="UP000008632">
    <property type="component" value="Chromosome"/>
</dbReference>
<keyword evidence="6 8" id="KW-0687">Ribonucleoprotein</keyword>
<comment type="function">
    <text evidence="1 8">Located at the back of the 30S subunit body where it stabilizes the conformation of the head with respect to the body.</text>
</comment>
<comment type="domain">
    <text evidence="8">The N-terminal domain interacts with the head of the 30S subunit; the C-terminal domain interacts with the body and contacts protein S4. The interaction surface between S4 and S5 is involved in control of translational fidelity.</text>
</comment>
<dbReference type="EMBL" id="CP002446">
    <property type="protein sequence ID" value="ADV28152.1"/>
    <property type="molecule type" value="Genomic_DNA"/>
</dbReference>
<keyword evidence="5 8" id="KW-0689">Ribosomal protein</keyword>
<accession>E6WVF3</accession>
<evidence type="ECO:0000256" key="9">
    <source>
        <dbReference type="RuleBase" id="RU003823"/>
    </source>
</evidence>
<organism evidence="11 12">
    <name type="scientific">Pseudoxanthomonas suwonensis (strain 11-1)</name>
    <dbReference type="NCBI Taxonomy" id="743721"/>
    <lineage>
        <taxon>Bacteria</taxon>
        <taxon>Pseudomonadati</taxon>
        <taxon>Pseudomonadota</taxon>
        <taxon>Gammaproteobacteria</taxon>
        <taxon>Lysobacterales</taxon>
        <taxon>Lysobacteraceae</taxon>
        <taxon>Pseudoxanthomonas</taxon>
    </lineage>
</organism>
<dbReference type="STRING" id="743721.Psesu_2318"/>
<dbReference type="NCBIfam" id="TIGR01021">
    <property type="entry name" value="rpsE_bact"/>
    <property type="match status" value="1"/>
</dbReference>
<comment type="function">
    <text evidence="8">With S4 and S12 plays an important role in translational accuracy.</text>
</comment>
<dbReference type="RefSeq" id="WP_013535979.1">
    <property type="nucleotide sequence ID" value="NC_014924.1"/>
</dbReference>
<reference evidence="11 12" key="1">
    <citation type="submission" date="2011-01" db="EMBL/GenBank/DDBJ databases">
        <title>Complete sequence of Pseudoxanthomonas suwonensis 11-1.</title>
        <authorList>
            <consortium name="US DOE Joint Genome Institute"/>
            <person name="Lucas S."/>
            <person name="Copeland A."/>
            <person name="Lapidus A."/>
            <person name="Cheng J.-F."/>
            <person name="Goodwin L."/>
            <person name="Pitluck S."/>
            <person name="Teshima H."/>
            <person name="Detter J.C."/>
            <person name="Han C."/>
            <person name="Tapia R."/>
            <person name="Land M."/>
            <person name="Hauser L."/>
            <person name="Kyrpides N."/>
            <person name="Ivanova N."/>
            <person name="Ovchinnikova G."/>
            <person name="Siebers A.K."/>
            <person name="Allgaier M."/>
            <person name="Thelen M.P."/>
            <person name="Hugenholtz P."/>
            <person name="Gladden J."/>
            <person name="Woyke T."/>
        </authorList>
    </citation>
    <scope>NUCLEOTIDE SEQUENCE [LARGE SCALE GENOMIC DNA]</scope>
    <source>
        <strain evidence="12">11-1</strain>
    </source>
</reference>
<feature type="domain" description="S5 DRBM" evidence="10">
    <location>
        <begin position="24"/>
        <end position="87"/>
    </location>
</feature>
<dbReference type="SUPFAM" id="SSF54768">
    <property type="entry name" value="dsRNA-binding domain-like"/>
    <property type="match status" value="1"/>
</dbReference>
<sequence>MAEERQPRGRDRDRNREEKVDDGMIEKLIAVNRVSKTVKGGRQFTFTALTVVGDGEGKVGFGYGKAREVPVAIQKSMEYARKGMLTVDLNNGTLWHPVKARHGAARVFMQPASEGTGVIAGGAMRAVLEAVGVKNVLAKAVGSRNPINLVRATLKGLEAMQSPTRIAAKRGKKAEELLNG</sequence>
<dbReference type="PROSITE" id="PS50881">
    <property type="entry name" value="S5_DSRBD"/>
    <property type="match status" value="1"/>
</dbReference>
<dbReference type="GO" id="GO:0003735">
    <property type="term" value="F:structural constituent of ribosome"/>
    <property type="evidence" value="ECO:0007669"/>
    <property type="project" value="UniProtKB-UniRule"/>
</dbReference>
<evidence type="ECO:0000256" key="5">
    <source>
        <dbReference type="ARBA" id="ARBA00022980"/>
    </source>
</evidence>
<evidence type="ECO:0000256" key="7">
    <source>
        <dbReference type="ARBA" id="ARBA00035255"/>
    </source>
</evidence>
<keyword evidence="4 8" id="KW-0694">RNA-binding</keyword>
<name>E6WVF3_PSEUU</name>
<evidence type="ECO:0000256" key="6">
    <source>
        <dbReference type="ARBA" id="ARBA00023274"/>
    </source>
</evidence>
<dbReference type="InterPro" id="IPR000851">
    <property type="entry name" value="Ribosomal_uS5"/>
</dbReference>
<evidence type="ECO:0000259" key="10">
    <source>
        <dbReference type="PROSITE" id="PS50881"/>
    </source>
</evidence>
<dbReference type="Gene3D" id="3.30.230.10">
    <property type="match status" value="1"/>
</dbReference>
<evidence type="ECO:0000256" key="4">
    <source>
        <dbReference type="ARBA" id="ARBA00022884"/>
    </source>
</evidence>
<dbReference type="GO" id="GO:0015935">
    <property type="term" value="C:small ribosomal subunit"/>
    <property type="evidence" value="ECO:0007669"/>
    <property type="project" value="InterPro"/>
</dbReference>
<dbReference type="GO" id="GO:0006412">
    <property type="term" value="P:translation"/>
    <property type="evidence" value="ECO:0007669"/>
    <property type="project" value="UniProtKB-UniRule"/>
</dbReference>
<keyword evidence="12" id="KW-1185">Reference proteome</keyword>
<dbReference type="HOGENOM" id="CLU_065898_2_2_6"/>
<dbReference type="Gene3D" id="3.30.160.20">
    <property type="match status" value="1"/>
</dbReference>
<evidence type="ECO:0000256" key="3">
    <source>
        <dbReference type="ARBA" id="ARBA00022730"/>
    </source>
</evidence>
<evidence type="ECO:0000256" key="1">
    <source>
        <dbReference type="ARBA" id="ARBA00003093"/>
    </source>
</evidence>
<keyword evidence="3 8" id="KW-0699">rRNA-binding</keyword>
<dbReference type="InterPro" id="IPR013810">
    <property type="entry name" value="Ribosomal_uS5_N"/>
</dbReference>
<evidence type="ECO:0000313" key="12">
    <source>
        <dbReference type="Proteomes" id="UP000008632"/>
    </source>
</evidence>
<dbReference type="GO" id="GO:0019843">
    <property type="term" value="F:rRNA binding"/>
    <property type="evidence" value="ECO:0007669"/>
    <property type="project" value="UniProtKB-UniRule"/>
</dbReference>
<dbReference type="FunFam" id="3.30.230.10:FF:000002">
    <property type="entry name" value="30S ribosomal protein S5"/>
    <property type="match status" value="1"/>
</dbReference>
<protein>
    <recommendedName>
        <fullName evidence="7 8">Small ribosomal subunit protein uS5</fullName>
    </recommendedName>
</protein>
<dbReference type="OrthoDB" id="9809045at2"/>
<dbReference type="InterPro" id="IPR005712">
    <property type="entry name" value="Ribosomal_uS5_bac-type"/>
</dbReference>
<dbReference type="AlphaFoldDB" id="E6WVF3"/>
<proteinExistence type="inferred from homology"/>
<dbReference type="Pfam" id="PF00333">
    <property type="entry name" value="Ribosomal_S5"/>
    <property type="match status" value="1"/>
</dbReference>
<comment type="similarity">
    <text evidence="2 8 9">Belongs to the universal ribosomal protein uS5 family.</text>
</comment>
<dbReference type="InterPro" id="IPR014721">
    <property type="entry name" value="Ribsml_uS5_D2-typ_fold_subgr"/>
</dbReference>
<evidence type="ECO:0000256" key="2">
    <source>
        <dbReference type="ARBA" id="ARBA00008945"/>
    </source>
</evidence>
<evidence type="ECO:0000313" key="11">
    <source>
        <dbReference type="EMBL" id="ADV28152.1"/>
    </source>
</evidence>
<dbReference type="PANTHER" id="PTHR48277">
    <property type="entry name" value="MITOCHONDRIAL RIBOSOMAL PROTEIN S5"/>
    <property type="match status" value="1"/>
</dbReference>
<dbReference type="eggNOG" id="COG0098">
    <property type="taxonomic scope" value="Bacteria"/>
</dbReference>
<comment type="subunit">
    <text evidence="8">Part of the 30S ribosomal subunit. Contacts proteins S4 and S8.</text>
</comment>
<evidence type="ECO:0000256" key="8">
    <source>
        <dbReference type="HAMAP-Rule" id="MF_01307"/>
    </source>
</evidence>
<dbReference type="GO" id="GO:0005737">
    <property type="term" value="C:cytoplasm"/>
    <property type="evidence" value="ECO:0007669"/>
    <property type="project" value="UniProtKB-ARBA"/>
</dbReference>
<dbReference type="FunFam" id="3.30.160.20:FF:000001">
    <property type="entry name" value="30S ribosomal protein S5"/>
    <property type="match status" value="1"/>
</dbReference>
<gene>
    <name evidence="8" type="primary">rpsE</name>
    <name evidence="11" type="ordered locus">Psesu_2318</name>
</gene>
<dbReference type="InterPro" id="IPR018192">
    <property type="entry name" value="Ribosomal_uS5_N_CS"/>
</dbReference>
<dbReference type="Pfam" id="PF03719">
    <property type="entry name" value="Ribosomal_S5_C"/>
    <property type="match status" value="1"/>
</dbReference>
<dbReference type="SUPFAM" id="SSF54211">
    <property type="entry name" value="Ribosomal protein S5 domain 2-like"/>
    <property type="match status" value="1"/>
</dbReference>
<dbReference type="InterPro" id="IPR005324">
    <property type="entry name" value="Ribosomal_uS5_C"/>
</dbReference>
<dbReference type="HAMAP" id="MF_01307_B">
    <property type="entry name" value="Ribosomal_uS5_B"/>
    <property type="match status" value="1"/>
</dbReference>
<dbReference type="InterPro" id="IPR020568">
    <property type="entry name" value="Ribosomal_Su5_D2-typ_SF"/>
</dbReference>